<organism evidence="1 2">
    <name type="scientific">Cichorium intybus</name>
    <name type="common">Chicory</name>
    <dbReference type="NCBI Taxonomy" id="13427"/>
    <lineage>
        <taxon>Eukaryota</taxon>
        <taxon>Viridiplantae</taxon>
        <taxon>Streptophyta</taxon>
        <taxon>Embryophyta</taxon>
        <taxon>Tracheophyta</taxon>
        <taxon>Spermatophyta</taxon>
        <taxon>Magnoliopsida</taxon>
        <taxon>eudicotyledons</taxon>
        <taxon>Gunneridae</taxon>
        <taxon>Pentapetalae</taxon>
        <taxon>asterids</taxon>
        <taxon>campanulids</taxon>
        <taxon>Asterales</taxon>
        <taxon>Asteraceae</taxon>
        <taxon>Cichorioideae</taxon>
        <taxon>Cichorieae</taxon>
        <taxon>Cichoriinae</taxon>
        <taxon>Cichorium</taxon>
    </lineage>
</organism>
<accession>A0ACB9BLU8</accession>
<reference evidence="2" key="1">
    <citation type="journal article" date="2022" name="Mol. Ecol. Resour.">
        <title>The genomes of chicory, endive, great burdock and yacon provide insights into Asteraceae palaeo-polyploidization history and plant inulin production.</title>
        <authorList>
            <person name="Fan W."/>
            <person name="Wang S."/>
            <person name="Wang H."/>
            <person name="Wang A."/>
            <person name="Jiang F."/>
            <person name="Liu H."/>
            <person name="Zhao H."/>
            <person name="Xu D."/>
            <person name="Zhang Y."/>
        </authorList>
    </citation>
    <scope>NUCLEOTIDE SEQUENCE [LARGE SCALE GENOMIC DNA]</scope>
    <source>
        <strain evidence="2">cv. Punajuju</strain>
    </source>
</reference>
<sequence>MEKNDAANTRSMGFQFTGKDVYTAVWVAALSLFMELLGFSTKKWLTDGGLRTVLLTLVGRETRVQLTPTDQPMDVAWSVATTIPIVVCGGLTVVLRGWFS</sequence>
<dbReference type="EMBL" id="CM042014">
    <property type="protein sequence ID" value="KAI3723000.1"/>
    <property type="molecule type" value="Genomic_DNA"/>
</dbReference>
<protein>
    <submittedName>
        <fullName evidence="1">Uncharacterized protein</fullName>
    </submittedName>
</protein>
<dbReference type="Proteomes" id="UP001055811">
    <property type="component" value="Linkage Group LG06"/>
</dbReference>
<keyword evidence="2" id="KW-1185">Reference proteome</keyword>
<proteinExistence type="predicted"/>
<evidence type="ECO:0000313" key="1">
    <source>
        <dbReference type="EMBL" id="KAI3723000.1"/>
    </source>
</evidence>
<comment type="caution">
    <text evidence="1">The sequence shown here is derived from an EMBL/GenBank/DDBJ whole genome shotgun (WGS) entry which is preliminary data.</text>
</comment>
<evidence type="ECO:0000313" key="2">
    <source>
        <dbReference type="Proteomes" id="UP001055811"/>
    </source>
</evidence>
<gene>
    <name evidence="1" type="ORF">L2E82_34262</name>
</gene>
<reference evidence="1 2" key="2">
    <citation type="journal article" date="2022" name="Mol. Ecol. Resour.">
        <title>The genomes of chicory, endive, great burdock and yacon provide insights into Asteraceae paleo-polyploidization history and plant inulin production.</title>
        <authorList>
            <person name="Fan W."/>
            <person name="Wang S."/>
            <person name="Wang H."/>
            <person name="Wang A."/>
            <person name="Jiang F."/>
            <person name="Liu H."/>
            <person name="Zhao H."/>
            <person name="Xu D."/>
            <person name="Zhang Y."/>
        </authorList>
    </citation>
    <scope>NUCLEOTIDE SEQUENCE [LARGE SCALE GENOMIC DNA]</scope>
    <source>
        <strain evidence="2">cv. Punajuju</strain>
        <tissue evidence="1">Leaves</tissue>
    </source>
</reference>
<name>A0ACB9BLU8_CICIN</name>